<protein>
    <submittedName>
        <fullName evidence="1">Uncharacterized protein</fullName>
    </submittedName>
</protein>
<dbReference type="Proteomes" id="UP000839526">
    <property type="component" value="Unassembled WGS sequence"/>
</dbReference>
<proteinExistence type="predicted"/>
<organism evidence="1">
    <name type="scientific">Salmonella enterica</name>
    <name type="common">Salmonella choleraesuis</name>
    <dbReference type="NCBI Taxonomy" id="28901"/>
    <lineage>
        <taxon>Bacteria</taxon>
        <taxon>Pseudomonadati</taxon>
        <taxon>Pseudomonadota</taxon>
        <taxon>Gammaproteobacteria</taxon>
        <taxon>Enterobacterales</taxon>
        <taxon>Enterobacteriaceae</taxon>
        <taxon>Salmonella</taxon>
    </lineage>
</organism>
<evidence type="ECO:0000313" key="1">
    <source>
        <dbReference type="EMBL" id="MMS78139.1"/>
    </source>
</evidence>
<gene>
    <name evidence="1" type="ORF">D9O31_16695</name>
</gene>
<name>A0A403T2V0_SALER</name>
<reference evidence="1" key="1">
    <citation type="submission" date="2018-10" db="EMBL/GenBank/DDBJ databases">
        <authorList>
            <consortium name="PulseNet: The National Subtyping Network for Foodborne Disease Surveillance"/>
            <person name="Tarr C.L."/>
            <person name="Trees E."/>
            <person name="Katz L.S."/>
            <person name="Carleton-Romer H.A."/>
            <person name="Stroika S."/>
            <person name="Kucerova Z."/>
            <person name="Roache K.F."/>
            <person name="Sabol A.L."/>
            <person name="Besser J."/>
            <person name="Gerner-Smidt P."/>
        </authorList>
    </citation>
    <scope>NUCLEOTIDE SEQUENCE [LARGE SCALE GENOMIC DNA]</scope>
    <source>
        <strain evidence="1">PNUSAS052121</strain>
    </source>
</reference>
<dbReference type="EMBL" id="RWAH01000016">
    <property type="protein sequence ID" value="MMS78139.1"/>
    <property type="molecule type" value="Genomic_DNA"/>
</dbReference>
<accession>A0A403T2V0</accession>
<dbReference type="AlphaFoldDB" id="A0A403T2V0"/>
<sequence>MGKSEFLFKWKDTIFSENILFLFFASKTKGLPFGNPLFNLAEAQRFELWNPFGSPVFKTDYNINNIKELILILGISATFQLF</sequence>
<comment type="caution">
    <text evidence="1">The sequence shown here is derived from an EMBL/GenBank/DDBJ whole genome shotgun (WGS) entry which is preliminary data.</text>
</comment>